<protein>
    <submittedName>
        <fullName evidence="1">Kinase-like protein</fullName>
    </submittedName>
</protein>
<reference evidence="1" key="2">
    <citation type="journal article" date="2022" name="New Phytol.">
        <title>Evolutionary transition to the ectomycorrhizal habit in the genomes of a hyperdiverse lineage of mushroom-forming fungi.</title>
        <authorList>
            <person name="Looney B."/>
            <person name="Miyauchi S."/>
            <person name="Morin E."/>
            <person name="Drula E."/>
            <person name="Courty P.E."/>
            <person name="Kohler A."/>
            <person name="Kuo A."/>
            <person name="LaButti K."/>
            <person name="Pangilinan J."/>
            <person name="Lipzen A."/>
            <person name="Riley R."/>
            <person name="Andreopoulos W."/>
            <person name="He G."/>
            <person name="Johnson J."/>
            <person name="Nolan M."/>
            <person name="Tritt A."/>
            <person name="Barry K.W."/>
            <person name="Grigoriev I.V."/>
            <person name="Nagy L.G."/>
            <person name="Hibbett D."/>
            <person name="Henrissat B."/>
            <person name="Matheny P.B."/>
            <person name="Labbe J."/>
            <person name="Martin F.M."/>
        </authorList>
    </citation>
    <scope>NUCLEOTIDE SEQUENCE</scope>
    <source>
        <strain evidence="1">FP105234-sp</strain>
    </source>
</reference>
<sequence length="889" mass="97868">MENPDLKAMTETPFDPKDGVRMTGELTQNKDAQTALPIINQYRRERLIGKGQHGDVYQCTDLTTGCEVAMKVVSRVNPRMDRLRKLKRRPIPQSGSHLPVTDNNNLSGQEYKIRKEIAIMKQCRHPHIVRLLEVIDDRLFKKVYMVMEYLGGGEIKWRDSLNNPVLRVDQCRRICRDVILGLEYLHLQGIIHRDIKPANLLWTKDRRRVKISDFGVAHISAAQRLAETGGSSATGPLSDDLLTLFDDSELCKTAGTPSFLAPEVIYDFGSSDLPSVTSNGSGLNVSDAQGSMATVQPTPHRPPITKAIDVWALGVTLYSLLFGQTPFRAESANEWQLYQIICTQDWDVAETMGLDRVPSGGRHPQRPCSTTEAWTEGAIIITLLDRLLEKDANKRITLDEVKRYRWFMRDLPNADRWVNDTLPDNKAVVSLTEDAISEAVSPLRFRWTKRLTNRISSMLRTVRPQRSFRSTGDRSDDELGVQSAPSATMSKYSKPSGSIRGARHSLRKPRSQMHKRPSSSRHGSYNRSAVDVSTRRVKNDIVPLSPASASSGAIHTAVRQPVTTRRGSASHLAPPEAFQRSISPTYGEENADRPARPKSRFSLSSLKQWGVKRSVTYGPGPHEASTSSTTIVSGPSRQNSSGHTSALTGSILGTPTLSSDEASPLTGTYTRHPFSPVSNPQRASSWGDVGEYGRQAEDVTSMHSGDREDGVPEDVLFVGAGGVALYPLPPTPNGVMSVSVPPVPPFSRLDATPSIVDAPTLTAVPLDLLHPVTGRDPASAPDPAMHDAGFSRHSSRIHAPSPLVQLSYSSEELDQEDDIYDDDSSSDFFARASDDLDVGDHRPTASEIFDDDADTDDDDSMPIEVRRRRPSKSVPPDSDVEDIDAAGRA</sequence>
<keyword evidence="2" id="KW-1185">Reference proteome</keyword>
<comment type="caution">
    <text evidence="1">The sequence shown here is derived from an EMBL/GenBank/DDBJ whole genome shotgun (WGS) entry which is preliminary data.</text>
</comment>
<gene>
    <name evidence="1" type="ORF">FA95DRAFT_1553643</name>
</gene>
<organism evidence="1 2">
    <name type="scientific">Auriscalpium vulgare</name>
    <dbReference type="NCBI Taxonomy" id="40419"/>
    <lineage>
        <taxon>Eukaryota</taxon>
        <taxon>Fungi</taxon>
        <taxon>Dikarya</taxon>
        <taxon>Basidiomycota</taxon>
        <taxon>Agaricomycotina</taxon>
        <taxon>Agaricomycetes</taxon>
        <taxon>Russulales</taxon>
        <taxon>Auriscalpiaceae</taxon>
        <taxon>Auriscalpium</taxon>
    </lineage>
</organism>
<dbReference type="EMBL" id="MU275846">
    <property type="protein sequence ID" value="KAI0052316.1"/>
    <property type="molecule type" value="Genomic_DNA"/>
</dbReference>
<reference evidence="1" key="1">
    <citation type="submission" date="2021-02" db="EMBL/GenBank/DDBJ databases">
        <authorList>
            <consortium name="DOE Joint Genome Institute"/>
            <person name="Ahrendt S."/>
            <person name="Looney B.P."/>
            <person name="Miyauchi S."/>
            <person name="Morin E."/>
            <person name="Drula E."/>
            <person name="Courty P.E."/>
            <person name="Chicoki N."/>
            <person name="Fauchery L."/>
            <person name="Kohler A."/>
            <person name="Kuo A."/>
            <person name="Labutti K."/>
            <person name="Pangilinan J."/>
            <person name="Lipzen A."/>
            <person name="Riley R."/>
            <person name="Andreopoulos W."/>
            <person name="He G."/>
            <person name="Johnson J."/>
            <person name="Barry K.W."/>
            <person name="Grigoriev I.V."/>
            <person name="Nagy L."/>
            <person name="Hibbett D."/>
            <person name="Henrissat B."/>
            <person name="Matheny P.B."/>
            <person name="Labbe J."/>
            <person name="Martin F."/>
        </authorList>
    </citation>
    <scope>NUCLEOTIDE SEQUENCE</scope>
    <source>
        <strain evidence="1">FP105234-sp</strain>
    </source>
</reference>
<name>A0ACB8S8N9_9AGAM</name>
<proteinExistence type="predicted"/>
<evidence type="ECO:0000313" key="2">
    <source>
        <dbReference type="Proteomes" id="UP000814033"/>
    </source>
</evidence>
<accession>A0ACB8S8N9</accession>
<evidence type="ECO:0000313" key="1">
    <source>
        <dbReference type="EMBL" id="KAI0052316.1"/>
    </source>
</evidence>
<dbReference type="Proteomes" id="UP000814033">
    <property type="component" value="Unassembled WGS sequence"/>
</dbReference>